<keyword evidence="3" id="KW-1185">Reference proteome</keyword>
<dbReference type="AlphaFoldDB" id="A0A5M3N473"/>
<dbReference type="RefSeq" id="XP_007765078.1">
    <property type="nucleotide sequence ID" value="XM_007766888.1"/>
</dbReference>
<dbReference type="EMBL" id="JH711574">
    <property type="protein sequence ID" value="EIW85655.1"/>
    <property type="molecule type" value="Genomic_DNA"/>
</dbReference>
<dbReference type="Proteomes" id="UP000053558">
    <property type="component" value="Unassembled WGS sequence"/>
</dbReference>
<dbReference type="OrthoDB" id="3219769at2759"/>
<dbReference type="Pfam" id="PF12937">
    <property type="entry name" value="F-box-like"/>
    <property type="match status" value="1"/>
</dbReference>
<evidence type="ECO:0000313" key="3">
    <source>
        <dbReference type="Proteomes" id="UP000053558"/>
    </source>
</evidence>
<evidence type="ECO:0000313" key="2">
    <source>
        <dbReference type="EMBL" id="EIW85655.1"/>
    </source>
</evidence>
<comment type="caution">
    <text evidence="2">The sequence shown here is derived from an EMBL/GenBank/DDBJ whole genome shotgun (WGS) entry which is preliminary data.</text>
</comment>
<organism evidence="2 3">
    <name type="scientific">Coniophora puteana (strain RWD-64-598)</name>
    <name type="common">Brown rot fungus</name>
    <dbReference type="NCBI Taxonomy" id="741705"/>
    <lineage>
        <taxon>Eukaryota</taxon>
        <taxon>Fungi</taxon>
        <taxon>Dikarya</taxon>
        <taxon>Basidiomycota</taxon>
        <taxon>Agaricomycotina</taxon>
        <taxon>Agaricomycetes</taxon>
        <taxon>Agaricomycetidae</taxon>
        <taxon>Boletales</taxon>
        <taxon>Coniophorineae</taxon>
        <taxon>Coniophoraceae</taxon>
        <taxon>Coniophora</taxon>
    </lineage>
</organism>
<gene>
    <name evidence="2" type="ORF">CONPUDRAFT_150455</name>
</gene>
<protein>
    <recommendedName>
        <fullName evidence="1">F-box domain-containing protein</fullName>
    </recommendedName>
</protein>
<sequence length="253" mass="29037">MTVVSVFAHFIASLDAKIDDITKTPFTPFYQTNYNTSSSIEKSQLSDIIGKMDGAINSIDSVIEQLAERKALLDSTKREHSRFRSVVGRIPEDVLSIIFEYSSLAQARGRDGFFKYRPSLCFNFSDTCRRWRTVALGNPKLWNNIFLNARATWGGYKPLLPFFASLVLPSLSELSFPFKFAREEGEETQILEAFLARSQCPLKRMNVINRTKDEDRIWIGGWVERLRSTYPQLQLVDDKSYEDINAIMAAWYS</sequence>
<dbReference type="KEGG" id="cput:CONPUDRAFT_150455"/>
<evidence type="ECO:0000259" key="1">
    <source>
        <dbReference type="Pfam" id="PF12937"/>
    </source>
</evidence>
<name>A0A5M3N473_CONPW</name>
<dbReference type="GeneID" id="19202689"/>
<dbReference type="InterPro" id="IPR001810">
    <property type="entry name" value="F-box_dom"/>
</dbReference>
<dbReference type="Gene3D" id="1.20.1280.50">
    <property type="match status" value="1"/>
</dbReference>
<reference evidence="3" key="1">
    <citation type="journal article" date="2012" name="Science">
        <title>The Paleozoic origin of enzymatic lignin decomposition reconstructed from 31 fungal genomes.</title>
        <authorList>
            <person name="Floudas D."/>
            <person name="Binder M."/>
            <person name="Riley R."/>
            <person name="Barry K."/>
            <person name="Blanchette R.A."/>
            <person name="Henrissat B."/>
            <person name="Martinez A.T."/>
            <person name="Otillar R."/>
            <person name="Spatafora J.W."/>
            <person name="Yadav J.S."/>
            <person name="Aerts A."/>
            <person name="Benoit I."/>
            <person name="Boyd A."/>
            <person name="Carlson A."/>
            <person name="Copeland A."/>
            <person name="Coutinho P.M."/>
            <person name="de Vries R.P."/>
            <person name="Ferreira P."/>
            <person name="Findley K."/>
            <person name="Foster B."/>
            <person name="Gaskell J."/>
            <person name="Glotzer D."/>
            <person name="Gorecki P."/>
            <person name="Heitman J."/>
            <person name="Hesse C."/>
            <person name="Hori C."/>
            <person name="Igarashi K."/>
            <person name="Jurgens J.A."/>
            <person name="Kallen N."/>
            <person name="Kersten P."/>
            <person name="Kohler A."/>
            <person name="Kuees U."/>
            <person name="Kumar T.K.A."/>
            <person name="Kuo A."/>
            <person name="LaButti K."/>
            <person name="Larrondo L.F."/>
            <person name="Lindquist E."/>
            <person name="Ling A."/>
            <person name="Lombard V."/>
            <person name="Lucas S."/>
            <person name="Lundell T."/>
            <person name="Martin R."/>
            <person name="McLaughlin D.J."/>
            <person name="Morgenstern I."/>
            <person name="Morin E."/>
            <person name="Murat C."/>
            <person name="Nagy L.G."/>
            <person name="Nolan M."/>
            <person name="Ohm R.A."/>
            <person name="Patyshakuliyeva A."/>
            <person name="Rokas A."/>
            <person name="Ruiz-Duenas F.J."/>
            <person name="Sabat G."/>
            <person name="Salamov A."/>
            <person name="Samejima M."/>
            <person name="Schmutz J."/>
            <person name="Slot J.C."/>
            <person name="St John F."/>
            <person name="Stenlid J."/>
            <person name="Sun H."/>
            <person name="Sun S."/>
            <person name="Syed K."/>
            <person name="Tsang A."/>
            <person name="Wiebenga A."/>
            <person name="Young D."/>
            <person name="Pisabarro A."/>
            <person name="Eastwood D.C."/>
            <person name="Martin F."/>
            <person name="Cullen D."/>
            <person name="Grigoriev I.V."/>
            <person name="Hibbett D.S."/>
        </authorList>
    </citation>
    <scope>NUCLEOTIDE SEQUENCE [LARGE SCALE GENOMIC DNA]</scope>
    <source>
        <strain evidence="3">RWD-64-598 SS2</strain>
    </source>
</reference>
<proteinExistence type="predicted"/>
<accession>A0A5M3N473</accession>
<feature type="domain" description="F-box" evidence="1">
    <location>
        <begin position="89"/>
        <end position="147"/>
    </location>
</feature>